<dbReference type="GO" id="GO:0005525">
    <property type="term" value="F:GTP binding"/>
    <property type="evidence" value="ECO:0007669"/>
    <property type="project" value="UniProtKB-KW"/>
</dbReference>
<dbReference type="InterPro" id="IPR005225">
    <property type="entry name" value="Small_GTP-bd"/>
</dbReference>
<dbReference type="Pfam" id="PF00071">
    <property type="entry name" value="Ras"/>
    <property type="match status" value="1"/>
</dbReference>
<dbReference type="Bgee" id="ENSMFAG00000038727">
    <property type="expression patterns" value="Expressed in bone marrow and 13 other cell types or tissues"/>
</dbReference>
<dbReference type="FunFam" id="3.40.50.300:FF:000808">
    <property type="entry name" value="Small GTP-binding protein, putative"/>
    <property type="match status" value="1"/>
</dbReference>
<dbReference type="SMART" id="SM00176">
    <property type="entry name" value="RAN"/>
    <property type="match status" value="1"/>
</dbReference>
<dbReference type="GO" id="GO:0032869">
    <property type="term" value="P:cellular response to insulin stimulus"/>
    <property type="evidence" value="ECO:0007669"/>
    <property type="project" value="Ensembl"/>
</dbReference>
<evidence type="ECO:0000313" key="6">
    <source>
        <dbReference type="Proteomes" id="UP000233100"/>
    </source>
</evidence>
<dbReference type="NCBIfam" id="TIGR00231">
    <property type="entry name" value="small_GTP"/>
    <property type="match status" value="1"/>
</dbReference>
<reference evidence="5" key="2">
    <citation type="submission" date="2025-08" db="UniProtKB">
        <authorList>
            <consortium name="Ensembl"/>
        </authorList>
    </citation>
    <scope>IDENTIFICATION</scope>
</reference>
<gene>
    <name evidence="5" type="primary">RAB31</name>
</gene>
<dbReference type="GO" id="GO:0036186">
    <property type="term" value="C:early phagosome membrane"/>
    <property type="evidence" value="ECO:0007669"/>
    <property type="project" value="Ensembl"/>
</dbReference>
<evidence type="ECO:0000313" key="5">
    <source>
        <dbReference type="Ensembl" id="ENSMFAP00000038799.2"/>
    </source>
</evidence>
<keyword evidence="6" id="KW-1185">Reference proteome</keyword>
<dbReference type="GO" id="GO:0001891">
    <property type="term" value="C:phagocytic cup"/>
    <property type="evidence" value="ECO:0007669"/>
    <property type="project" value="Ensembl"/>
</dbReference>
<accession>A0A2K5WP58</accession>
<comment type="similarity">
    <text evidence="1">Belongs to the small GTPase superfamily. Rab family.</text>
</comment>
<evidence type="ECO:0000256" key="3">
    <source>
        <dbReference type="ARBA" id="ARBA00023134"/>
    </source>
</evidence>
<dbReference type="GO" id="GO:0003924">
    <property type="term" value="F:GTPase activity"/>
    <property type="evidence" value="ECO:0007669"/>
    <property type="project" value="Ensembl"/>
</dbReference>
<dbReference type="GO" id="GO:0005769">
    <property type="term" value="C:early endosome"/>
    <property type="evidence" value="ECO:0007669"/>
    <property type="project" value="Ensembl"/>
</dbReference>
<dbReference type="InterPro" id="IPR027417">
    <property type="entry name" value="P-loop_NTPase"/>
</dbReference>
<dbReference type="SUPFAM" id="SSF52540">
    <property type="entry name" value="P-loop containing nucleoside triphosphate hydrolases"/>
    <property type="match status" value="1"/>
</dbReference>
<organism evidence="5 6">
    <name type="scientific">Macaca fascicularis</name>
    <name type="common">Crab-eating macaque</name>
    <name type="synonym">Cynomolgus monkey</name>
    <dbReference type="NCBI Taxonomy" id="9541"/>
    <lineage>
        <taxon>Eukaryota</taxon>
        <taxon>Metazoa</taxon>
        <taxon>Chordata</taxon>
        <taxon>Craniata</taxon>
        <taxon>Vertebrata</taxon>
        <taxon>Euteleostomi</taxon>
        <taxon>Mammalia</taxon>
        <taxon>Eutheria</taxon>
        <taxon>Euarchontoglires</taxon>
        <taxon>Primates</taxon>
        <taxon>Haplorrhini</taxon>
        <taxon>Catarrhini</taxon>
        <taxon>Cercopithecidae</taxon>
        <taxon>Cercopithecinae</taxon>
        <taxon>Macaca</taxon>
    </lineage>
</organism>
<sequence length="231" mass="25986">MMAIRELKVCLLGDTGVGKSSIVCRFVQDHFDHNISPTIGASFMTKTVPCGNELHKFLIWDTAGQERFHSLAPMYYRGSAAAVIVYDITKQDSFYTLKKWVKELKEHGPENIVMAIAGNKCDLSDIRLSWPFLDIAFISWLLMELRFSLRGLLLAFPWNSTSHWEVPLKDAKEYAESIGAIVVETSAKNAINIEELFQGISRQIPPLDPHENGNNGIKLVKPTSQASRRCC</sequence>
<evidence type="ECO:0000256" key="4">
    <source>
        <dbReference type="SAM" id="MobiDB-lite"/>
    </source>
</evidence>
<evidence type="ECO:0000256" key="1">
    <source>
        <dbReference type="ARBA" id="ARBA00006270"/>
    </source>
</evidence>
<feature type="region of interest" description="Disordered" evidence="4">
    <location>
        <begin position="209"/>
        <end position="231"/>
    </location>
</feature>
<dbReference type="PANTHER" id="PTHR47978">
    <property type="match status" value="1"/>
</dbReference>
<dbReference type="PRINTS" id="PR00449">
    <property type="entry name" value="RASTRNSFRMNG"/>
</dbReference>
<dbReference type="Gene3D" id="3.40.50.300">
    <property type="entry name" value="P-loop containing nucleotide triphosphate hydrolases"/>
    <property type="match status" value="1"/>
</dbReference>
<dbReference type="Ensembl" id="ENSMFAT00000013056.2">
    <property type="protein sequence ID" value="ENSMFAP00000038799.2"/>
    <property type="gene ID" value="ENSMFAG00000038727.2"/>
</dbReference>
<dbReference type="GeneTree" id="ENSGT00940000155702"/>
<dbReference type="GO" id="GO:0032588">
    <property type="term" value="C:trans-Golgi network membrane"/>
    <property type="evidence" value="ECO:0007669"/>
    <property type="project" value="Ensembl"/>
</dbReference>
<dbReference type="GO" id="GO:0060100">
    <property type="term" value="P:positive regulation of phagocytosis, engulfment"/>
    <property type="evidence" value="ECO:0007669"/>
    <property type="project" value="Ensembl"/>
</dbReference>
<dbReference type="GO" id="GO:0043001">
    <property type="term" value="P:Golgi to plasma membrane protein transport"/>
    <property type="evidence" value="ECO:0007669"/>
    <property type="project" value="Ensembl"/>
</dbReference>
<dbReference type="GO" id="GO:0090382">
    <property type="term" value="P:phagosome maturation"/>
    <property type="evidence" value="ECO:0007669"/>
    <property type="project" value="Ensembl"/>
</dbReference>
<dbReference type="SMART" id="SM00173">
    <property type="entry name" value="RAS"/>
    <property type="match status" value="1"/>
</dbReference>
<keyword evidence="3" id="KW-0342">GTP-binding</keyword>
<dbReference type="CDD" id="cd01860">
    <property type="entry name" value="Rab5_related"/>
    <property type="match status" value="1"/>
</dbReference>
<dbReference type="GO" id="GO:0019003">
    <property type="term" value="F:GDP binding"/>
    <property type="evidence" value="ECO:0007669"/>
    <property type="project" value="Ensembl"/>
</dbReference>
<evidence type="ECO:0000256" key="2">
    <source>
        <dbReference type="ARBA" id="ARBA00022741"/>
    </source>
</evidence>
<dbReference type="Proteomes" id="UP000233100">
    <property type="component" value="Chromosome 18"/>
</dbReference>
<feature type="compositionally biased region" description="Polar residues" evidence="4">
    <location>
        <begin position="222"/>
        <end position="231"/>
    </location>
</feature>
<dbReference type="VEuPathDB" id="HostDB:ENSMFAG00000038727"/>
<dbReference type="PROSITE" id="PS51419">
    <property type="entry name" value="RAB"/>
    <property type="match status" value="1"/>
</dbReference>
<reference evidence="5 6" key="1">
    <citation type="submission" date="2013-03" db="EMBL/GenBank/DDBJ databases">
        <authorList>
            <person name="Warren W."/>
            <person name="Wilson R.K."/>
        </authorList>
    </citation>
    <scope>NUCLEOTIDE SEQUENCE</scope>
</reference>
<keyword evidence="2" id="KW-0547">Nucleotide-binding</keyword>
<dbReference type="GO" id="GO:0045055">
    <property type="term" value="P:regulated exocytosis"/>
    <property type="evidence" value="ECO:0007669"/>
    <property type="project" value="Ensembl"/>
</dbReference>
<dbReference type="AlphaFoldDB" id="A0A2K5WP58"/>
<dbReference type="GO" id="GO:0031623">
    <property type="term" value="P:receptor internalization"/>
    <property type="evidence" value="ECO:0007669"/>
    <property type="project" value="Ensembl"/>
</dbReference>
<protein>
    <submittedName>
        <fullName evidence="5">RAB31, member RAS onco family</fullName>
    </submittedName>
    <submittedName>
        <fullName evidence="5">RAB31, member RAS oncogene family</fullName>
    </submittedName>
</protein>
<proteinExistence type="inferred from homology"/>
<dbReference type="InterPro" id="IPR001806">
    <property type="entry name" value="Small_GTPase"/>
</dbReference>
<dbReference type="SMART" id="SM00175">
    <property type="entry name" value="RAB"/>
    <property type="match status" value="1"/>
</dbReference>
<name>A0A2K5WP58_MACFA</name>
<dbReference type="SMART" id="SM00174">
    <property type="entry name" value="RHO"/>
    <property type="match status" value="1"/>
</dbReference>
<reference evidence="5" key="3">
    <citation type="submission" date="2025-09" db="UniProtKB">
        <authorList>
            <consortium name="Ensembl"/>
        </authorList>
    </citation>
    <scope>IDENTIFICATION</scope>
</reference>
<dbReference type="PROSITE" id="PS51421">
    <property type="entry name" value="RAS"/>
    <property type="match status" value="1"/>
</dbReference>